<proteinExistence type="predicted"/>
<name>A0ABY3ZAQ8_STRRM</name>
<keyword evidence="2" id="KW-0812">Transmembrane</keyword>
<feature type="region of interest" description="Disordered" evidence="1">
    <location>
        <begin position="52"/>
        <end position="103"/>
    </location>
</feature>
<keyword evidence="4" id="KW-1185">Reference proteome</keyword>
<sequence>MYLGPTWPLAGGMAAARAGTSGGRGVLTAAIGAAVVPLGFVLGREIQRRVGRGGRAVPGHLPGPGRPDAPIRTRPAPSVPARAAGVRRHKGGRPGEKRPAQDR</sequence>
<protein>
    <submittedName>
        <fullName evidence="3">Uncharacterized protein</fullName>
    </submittedName>
</protein>
<evidence type="ECO:0000256" key="2">
    <source>
        <dbReference type="SAM" id="Phobius"/>
    </source>
</evidence>
<gene>
    <name evidence="3" type="ORF">SRIMR7_35195</name>
</gene>
<dbReference type="Proteomes" id="UP000829494">
    <property type="component" value="Chromosome"/>
</dbReference>
<evidence type="ECO:0000313" key="4">
    <source>
        <dbReference type="Proteomes" id="UP000829494"/>
    </source>
</evidence>
<feature type="compositionally biased region" description="Basic and acidic residues" evidence="1">
    <location>
        <begin position="93"/>
        <end position="103"/>
    </location>
</feature>
<keyword evidence="2" id="KW-1133">Transmembrane helix</keyword>
<organism evidence="3 4">
    <name type="scientific">Streptomyces rimosus subsp. rimosus</name>
    <dbReference type="NCBI Taxonomy" id="132474"/>
    <lineage>
        <taxon>Bacteria</taxon>
        <taxon>Bacillati</taxon>
        <taxon>Actinomycetota</taxon>
        <taxon>Actinomycetes</taxon>
        <taxon>Kitasatosporales</taxon>
        <taxon>Streptomycetaceae</taxon>
        <taxon>Streptomyces</taxon>
    </lineage>
</organism>
<evidence type="ECO:0000256" key="1">
    <source>
        <dbReference type="SAM" id="MobiDB-lite"/>
    </source>
</evidence>
<accession>A0ABY3ZAQ8</accession>
<evidence type="ECO:0000313" key="3">
    <source>
        <dbReference type="EMBL" id="UNZ07413.1"/>
    </source>
</evidence>
<reference evidence="3 4" key="1">
    <citation type="submission" date="2022-03" db="EMBL/GenBank/DDBJ databases">
        <title>Complete genome of Streptomyces rimosus ssp. rimosus R7 (=ATCC 10970).</title>
        <authorList>
            <person name="Beganovic S."/>
            <person name="Ruckert C."/>
            <person name="Busche T."/>
            <person name="Kalinowski J."/>
            <person name="Wittmann C."/>
        </authorList>
    </citation>
    <scope>NUCLEOTIDE SEQUENCE [LARGE SCALE GENOMIC DNA]</scope>
    <source>
        <strain evidence="3 4">R7</strain>
    </source>
</reference>
<keyword evidence="2" id="KW-0472">Membrane</keyword>
<feature type="transmembrane region" description="Helical" evidence="2">
    <location>
        <begin position="25"/>
        <end position="43"/>
    </location>
</feature>
<dbReference type="EMBL" id="CP094298">
    <property type="protein sequence ID" value="UNZ07413.1"/>
    <property type="molecule type" value="Genomic_DNA"/>
</dbReference>